<dbReference type="InterPro" id="IPR014914">
    <property type="entry name" value="RES_dom"/>
</dbReference>
<proteinExistence type="predicted"/>
<dbReference type="RefSeq" id="WP_108970509.1">
    <property type="nucleotide sequence ID" value="NZ_CP022192.1"/>
</dbReference>
<dbReference type="OrthoDB" id="648213at2"/>
<dbReference type="Pfam" id="PF08808">
    <property type="entry name" value="RES"/>
    <property type="match status" value="1"/>
</dbReference>
<feature type="domain" description="RES" evidence="1">
    <location>
        <begin position="19"/>
        <end position="154"/>
    </location>
</feature>
<dbReference type="Proteomes" id="UP000244915">
    <property type="component" value="Plasmid unnamed2"/>
</dbReference>
<keyword evidence="2" id="KW-0614">Plasmid</keyword>
<name>A0A2U8HKU5_9RHOB</name>
<organism evidence="2 3">
    <name type="scientific">Alloyangia pacifica</name>
    <dbReference type="NCBI Taxonomy" id="311180"/>
    <lineage>
        <taxon>Bacteria</taxon>
        <taxon>Pseudomonadati</taxon>
        <taxon>Pseudomonadota</taxon>
        <taxon>Alphaproteobacteria</taxon>
        <taxon>Rhodobacterales</taxon>
        <taxon>Roseobacteraceae</taxon>
        <taxon>Alloyangia</taxon>
    </lineage>
</organism>
<evidence type="ECO:0000313" key="2">
    <source>
        <dbReference type="EMBL" id="AWI86408.1"/>
    </source>
</evidence>
<dbReference type="KEGG" id="ypac:CEW88_21825"/>
<evidence type="ECO:0000313" key="3">
    <source>
        <dbReference type="Proteomes" id="UP000244915"/>
    </source>
</evidence>
<gene>
    <name evidence="2" type="ORF">CEW88_21825</name>
</gene>
<accession>A0A2U8HKU5</accession>
<evidence type="ECO:0000259" key="1">
    <source>
        <dbReference type="SMART" id="SM00953"/>
    </source>
</evidence>
<protein>
    <recommendedName>
        <fullName evidence="1">RES domain-containing protein</fullName>
    </recommendedName>
</protein>
<sequence length="171" mass="18640">MQFRGTLYRALSPYWAYRPLSGEGAERFGGRFNRVGRAALYLADSVETALNEVQQAGQFAPVTLVAVEADLDPLFDACDVATLAQIGARPGDLALPDWAARQAMQGSAPTQDLAERVLALGYCGMRVPSFAPGARAAARNLVLWRWGEALPHRLRLIDDDNRLRHPPAPPS</sequence>
<dbReference type="SMART" id="SM00953">
    <property type="entry name" value="RES"/>
    <property type="match status" value="1"/>
</dbReference>
<dbReference type="AlphaFoldDB" id="A0A2U8HKU5"/>
<geneLocation type="plasmid" evidence="2 3">
    <name>unnamed2</name>
</geneLocation>
<dbReference type="EMBL" id="CP022192">
    <property type="protein sequence ID" value="AWI86408.1"/>
    <property type="molecule type" value="Genomic_DNA"/>
</dbReference>
<reference evidence="2 3" key="1">
    <citation type="submission" date="2017-06" db="EMBL/GenBank/DDBJ databases">
        <title>Yangia sp. YSBP01 complete genome sequence.</title>
        <authorList>
            <person name="Woo J.-H."/>
            <person name="Kim H.-S."/>
        </authorList>
    </citation>
    <scope>NUCLEOTIDE SEQUENCE [LARGE SCALE GENOMIC DNA]</scope>
    <source>
        <strain evidence="2 3">YSBP01</strain>
        <plasmid evidence="2 3">unnamed2</plasmid>
    </source>
</reference>